<feature type="domain" description="Reverse transcriptase zinc-binding" evidence="1">
    <location>
        <begin position="8"/>
        <end position="73"/>
    </location>
</feature>
<evidence type="ECO:0000313" key="3">
    <source>
        <dbReference type="Proteomes" id="UP000237347"/>
    </source>
</evidence>
<accession>A0AAW0IM30</accession>
<proteinExistence type="predicted"/>
<dbReference type="Pfam" id="PF13966">
    <property type="entry name" value="zf-RVT"/>
    <property type="match status" value="1"/>
</dbReference>
<comment type="caution">
    <text evidence="2">The sequence shown here is derived from an EMBL/GenBank/DDBJ whole genome shotgun (WGS) entry which is preliminary data.</text>
</comment>
<protein>
    <submittedName>
        <fullName evidence="2">Ribonuclease h protein</fullName>
    </submittedName>
</protein>
<reference evidence="2 3" key="1">
    <citation type="journal article" date="2018" name="Sci. Data">
        <title>The draft genome sequence of cork oak.</title>
        <authorList>
            <person name="Ramos A.M."/>
            <person name="Usie A."/>
            <person name="Barbosa P."/>
            <person name="Barros P.M."/>
            <person name="Capote T."/>
            <person name="Chaves I."/>
            <person name="Simoes F."/>
            <person name="Abreu I."/>
            <person name="Carrasquinho I."/>
            <person name="Faro C."/>
            <person name="Guimaraes J.B."/>
            <person name="Mendonca D."/>
            <person name="Nobrega F."/>
            <person name="Rodrigues L."/>
            <person name="Saibo N.J.M."/>
            <person name="Varela M.C."/>
            <person name="Egas C."/>
            <person name="Matos J."/>
            <person name="Miguel C.M."/>
            <person name="Oliveira M.M."/>
            <person name="Ricardo C.P."/>
            <person name="Goncalves S."/>
        </authorList>
    </citation>
    <scope>NUCLEOTIDE SEQUENCE [LARGE SCALE GENOMIC DNA]</scope>
    <source>
        <strain evidence="3">cv. HL8</strain>
    </source>
</reference>
<evidence type="ECO:0000259" key="1">
    <source>
        <dbReference type="Pfam" id="PF13966"/>
    </source>
</evidence>
<evidence type="ECO:0000313" key="2">
    <source>
        <dbReference type="EMBL" id="KAK7815463.1"/>
    </source>
</evidence>
<dbReference type="AlphaFoldDB" id="A0AAW0IM30"/>
<dbReference type="EMBL" id="PKMF04001000">
    <property type="protein sequence ID" value="KAK7815463.1"/>
    <property type="molecule type" value="Genomic_DNA"/>
</dbReference>
<keyword evidence="3" id="KW-1185">Reference proteome</keyword>
<dbReference type="Proteomes" id="UP000237347">
    <property type="component" value="Unassembled WGS sequence"/>
</dbReference>
<name>A0AAW0IM30_QUESU</name>
<organism evidence="2 3">
    <name type="scientific">Quercus suber</name>
    <name type="common">Cork oak</name>
    <dbReference type="NCBI Taxonomy" id="58331"/>
    <lineage>
        <taxon>Eukaryota</taxon>
        <taxon>Viridiplantae</taxon>
        <taxon>Streptophyta</taxon>
        <taxon>Embryophyta</taxon>
        <taxon>Tracheophyta</taxon>
        <taxon>Spermatophyta</taxon>
        <taxon>Magnoliopsida</taxon>
        <taxon>eudicotyledons</taxon>
        <taxon>Gunneridae</taxon>
        <taxon>Pentapetalae</taxon>
        <taxon>rosids</taxon>
        <taxon>fabids</taxon>
        <taxon>Fagales</taxon>
        <taxon>Fagaceae</taxon>
        <taxon>Quercus</taxon>
    </lineage>
</organism>
<gene>
    <name evidence="2" type="ORF">CFP56_001454</name>
</gene>
<dbReference type="InterPro" id="IPR026960">
    <property type="entry name" value="RVT-Znf"/>
</dbReference>
<sequence length="130" mass="15039">MYNGNFNGDWIWKVPTIPKVKCFLWQCHHKSILVRSILTIRGMHVTPLCLFCEEDPESIVHVLRDCLVARTLWTSLSPPMLDFIFFGLQHTKTCSRLNFYLRAGGNLTPSFSKDRNLLLAQFLSLSKKKP</sequence>